<evidence type="ECO:0000313" key="3">
    <source>
        <dbReference type="WBParaSite" id="EgrG_000981200"/>
    </source>
</evidence>
<name>A0A068WHD1_ECHGR</name>
<evidence type="ECO:0000313" key="2">
    <source>
        <dbReference type="Proteomes" id="UP000492820"/>
    </source>
</evidence>
<dbReference type="Proteomes" id="UP000492820">
    <property type="component" value="Unassembled WGS sequence"/>
</dbReference>
<dbReference type="AlphaFoldDB" id="A0A068WHD1"/>
<proteinExistence type="predicted"/>
<reference evidence="1 2" key="1">
    <citation type="journal article" date="2013" name="Nature">
        <title>The genomes of four tapeworm species reveal adaptations to parasitism.</title>
        <authorList>
            <person name="Tsai I.J."/>
            <person name="Zarowiecki M."/>
            <person name="Holroyd N."/>
            <person name="Garciarrubio A."/>
            <person name="Sanchez-Flores A."/>
            <person name="Brooks K.L."/>
            <person name="Tracey A."/>
            <person name="Bobes R.J."/>
            <person name="Fragoso G."/>
            <person name="Sciutto E."/>
            <person name="Aslett M."/>
            <person name="Beasley H."/>
            <person name="Bennett H.M."/>
            <person name="Cai J."/>
            <person name="Camicia F."/>
            <person name="Clark R."/>
            <person name="Cucher M."/>
            <person name="De Silva N."/>
            <person name="Day T.A."/>
            <person name="Deplazes P."/>
            <person name="Estrada K."/>
            <person name="Fernandez C."/>
            <person name="Holland P.W."/>
            <person name="Hou J."/>
            <person name="Hu S."/>
            <person name="Huckvale T."/>
            <person name="Hung S.S."/>
            <person name="Kamenetzky L."/>
            <person name="Keane J.A."/>
            <person name="Kiss F."/>
            <person name="Koziol U."/>
            <person name="Lambert O."/>
            <person name="Liu K."/>
            <person name="Luo X."/>
            <person name="Luo Y."/>
            <person name="Macchiaroli N."/>
            <person name="Nichol S."/>
            <person name="Paps J."/>
            <person name="Parkinson J."/>
            <person name="Pouchkina-Stantcheva N."/>
            <person name="Riddiford N."/>
            <person name="Rosenzvit M."/>
            <person name="Salinas G."/>
            <person name="Wasmuth J.D."/>
            <person name="Zamanian M."/>
            <person name="Zheng Y."/>
            <person name="Cai X."/>
            <person name="Soberon X."/>
            <person name="Olson P.D."/>
            <person name="Laclette J.P."/>
            <person name="Brehm K."/>
            <person name="Berriman M."/>
            <person name="Garciarrubio A."/>
            <person name="Bobes R.J."/>
            <person name="Fragoso G."/>
            <person name="Sanchez-Flores A."/>
            <person name="Estrada K."/>
            <person name="Cevallos M.A."/>
            <person name="Morett E."/>
            <person name="Gonzalez V."/>
            <person name="Portillo T."/>
            <person name="Ochoa-Leyva A."/>
            <person name="Jose M.V."/>
            <person name="Sciutto E."/>
            <person name="Landa A."/>
            <person name="Jimenez L."/>
            <person name="Valdes V."/>
            <person name="Carrero J.C."/>
            <person name="Larralde C."/>
            <person name="Morales-Montor J."/>
            <person name="Limon-Lason J."/>
            <person name="Soberon X."/>
            <person name="Laclette J.P."/>
        </authorList>
    </citation>
    <scope>NUCLEOTIDE SEQUENCE [LARGE SCALE GENOMIC DNA]</scope>
</reference>
<gene>
    <name evidence="1" type="ORF">EgrG_000981200</name>
</gene>
<dbReference type="EMBL" id="LK028577">
    <property type="protein sequence ID" value="CDS17088.1"/>
    <property type="molecule type" value="Genomic_DNA"/>
</dbReference>
<sequence length="73" mass="8766">MWLTSKLVAVARCLSLMNKAPTLSKKVISYALHFYRVFLHLLFNRPAILYNVFHWLIKLPSRKRFHASFQYLR</sequence>
<dbReference type="WBParaSite" id="EgrG_000981200">
    <property type="protein sequence ID" value="EgrG_000981200"/>
    <property type="gene ID" value="EgrG_000981200"/>
</dbReference>
<reference evidence="3" key="3">
    <citation type="submission" date="2020-10" db="UniProtKB">
        <authorList>
            <consortium name="WormBaseParasite"/>
        </authorList>
    </citation>
    <scope>IDENTIFICATION</scope>
</reference>
<protein>
    <submittedName>
        <fullName evidence="3">Secreted protein</fullName>
    </submittedName>
</protein>
<accession>A0A068WHD1</accession>
<evidence type="ECO:0000313" key="1">
    <source>
        <dbReference type="EMBL" id="CDS17088.1"/>
    </source>
</evidence>
<reference evidence="1" key="2">
    <citation type="submission" date="2014-06" db="EMBL/GenBank/DDBJ databases">
        <authorList>
            <person name="Aslett M."/>
        </authorList>
    </citation>
    <scope>NUCLEOTIDE SEQUENCE</scope>
</reference>
<organism evidence="1">
    <name type="scientific">Echinococcus granulosus</name>
    <name type="common">Hydatid tapeworm</name>
    <dbReference type="NCBI Taxonomy" id="6210"/>
    <lineage>
        <taxon>Eukaryota</taxon>
        <taxon>Metazoa</taxon>
        <taxon>Spiralia</taxon>
        <taxon>Lophotrochozoa</taxon>
        <taxon>Platyhelminthes</taxon>
        <taxon>Cestoda</taxon>
        <taxon>Eucestoda</taxon>
        <taxon>Cyclophyllidea</taxon>
        <taxon>Taeniidae</taxon>
        <taxon>Echinococcus</taxon>
        <taxon>Echinococcus granulosus group</taxon>
    </lineage>
</organism>